<keyword evidence="10" id="KW-1185">Reference proteome</keyword>
<dbReference type="InterPro" id="IPR036661">
    <property type="entry name" value="Luciferase-like_sf"/>
</dbReference>
<dbReference type="InterPro" id="IPR016039">
    <property type="entry name" value="Thiolase-like"/>
</dbReference>
<dbReference type="Gene3D" id="3.20.20.30">
    <property type="entry name" value="Luciferase-like domain"/>
    <property type="match status" value="1"/>
</dbReference>
<dbReference type="InterPro" id="IPR045851">
    <property type="entry name" value="AMP-bd_C_sf"/>
</dbReference>
<dbReference type="Gene3D" id="1.10.1240.100">
    <property type="match status" value="1"/>
</dbReference>
<dbReference type="InterPro" id="IPR018201">
    <property type="entry name" value="Ketoacyl_synth_AS"/>
</dbReference>
<dbReference type="CDD" id="cd19531">
    <property type="entry name" value="LCL_NRPS-like"/>
    <property type="match status" value="1"/>
</dbReference>
<evidence type="ECO:0000256" key="6">
    <source>
        <dbReference type="SAM" id="MobiDB-lite"/>
    </source>
</evidence>
<name>A0ABS5AS90_9PSEU</name>
<evidence type="ECO:0000256" key="4">
    <source>
        <dbReference type="ARBA" id="ARBA00022679"/>
    </source>
</evidence>
<dbReference type="SUPFAM" id="SSF51679">
    <property type="entry name" value="Bacterial luciferase-like"/>
    <property type="match status" value="1"/>
</dbReference>
<dbReference type="PROSITE" id="PS00455">
    <property type="entry name" value="AMP_BINDING"/>
    <property type="match status" value="1"/>
</dbReference>
<dbReference type="InterPro" id="IPR036736">
    <property type="entry name" value="ACP-like_sf"/>
</dbReference>
<reference evidence="9 10" key="1">
    <citation type="submission" date="2021-03" db="EMBL/GenBank/DDBJ databases">
        <title>Sequencing the genomes of 1000 actinobacteria strains.</title>
        <authorList>
            <person name="Klenk H.-P."/>
        </authorList>
    </citation>
    <scope>NUCLEOTIDE SEQUENCE [LARGE SCALE GENOMIC DNA]</scope>
    <source>
        <strain evidence="9 10">DSM 44580</strain>
    </source>
</reference>
<dbReference type="InterPro" id="IPR020845">
    <property type="entry name" value="AMP-binding_CS"/>
</dbReference>
<gene>
    <name evidence="9" type="ORF">JOF53_008307</name>
</gene>
<accession>A0ABS5AS90</accession>
<feature type="region of interest" description="Disordered" evidence="6">
    <location>
        <begin position="1737"/>
        <end position="1759"/>
    </location>
</feature>
<dbReference type="SUPFAM" id="SSF47336">
    <property type="entry name" value="ACP-like"/>
    <property type="match status" value="2"/>
</dbReference>
<dbReference type="Gene3D" id="3.30.300.30">
    <property type="match status" value="1"/>
</dbReference>
<dbReference type="CDD" id="cd05930">
    <property type="entry name" value="A_NRPS"/>
    <property type="match status" value="1"/>
</dbReference>
<dbReference type="InterPro" id="IPR014030">
    <property type="entry name" value="Ketoacyl_synth_N"/>
</dbReference>
<dbReference type="Gene3D" id="3.30.559.10">
    <property type="entry name" value="Chloramphenicol acetyltransferase-like domain"/>
    <property type="match status" value="1"/>
</dbReference>
<dbReference type="InterPro" id="IPR006162">
    <property type="entry name" value="Ppantetheine_attach_site"/>
</dbReference>
<sequence length="2527" mass="270746">MDSHRIAIIGMALRFPGADSPEAFWADIRTGTPRIHRFSRDELAAAGVPEHDAPDLAAASGLIDGVDLFDASFFGMSAREAVLTDPQQRLFLEVCQHALEDGGYAGGGRVGVYAGTGYRLHSLHSYLRNNLSELERGWSADKQAQVGNYEDYTATRVAFRLGLTGPAVNVATACSSSLVAVHLACQALLAGDADLALAGATALHLPQVTGHRYVKGSTMSRTGVLRAFDAGADGTVAGNGVAAVLLKRLDRAIADGDTVHAVVLGSGVTNDGDTKPGFAAPSAIGQRDAVLRALAVAGVPAESIGYLEAHGTGTFKGDPIEFTALTEAYRAHTARTGFCALGTVKPRIGHLDSCAGMAGLIGATLALRHGVIPPLVNFATPNPALPLAESPFTIPTEARPWPGPRRAGVHSVGMGGTNAHVILEQAPDPRPRDRRWRTTGLLPLSAKDPGALTDLAVAVRDHLRRHPDTDPADVLATLGPGRRHFAHRLAVTGRTAREQADALDAHLAGHPEPATELAAHYVSGGTPDWAELLRDCDGRRIPLPLYPFRRTRHWTGPPPRPMETTMPDATTLTQVVRLTSRYLGYQPEEVDPDRAFVDLGADSLQLISMLTELEGAFGVEVSMRELLESAGTPRLIAAVIQQRQGGGAVAPAPQVTEPVPAATAPVAAPPAPALAEVQPVPVAPAAPAPVPVAVPAPATPPVAPAARPVEPEPVAPAVPAVVGPRVTVSADSGMAAAATTDTQRAHTADLIRRLAERTRTSKDLAQRHRHVLADSRAVVGFRHATKELRYPLASREARGARLTDVDGNTYVDITMGFGALLFGHEPEFVTEAVREHLARGLRLGPRSADTGEVAALLAELTGMERVAFASSGTEANSAAIRLARAHTGRDRVVMFRGSYHGHIDSVLGRPGGGLRTVPVSPGIPHSAVSELLVLEYGDPASLETIREHADSIAAVLVEPVQCRNPSLRPAEFVRGLRELTRERGIVLVFDEMLTGLRPHPGGAQHHYGVTADLATYGKALGAGYPIGAIAGRAEIMDGVDGGFWQYGDDSSPQRETVFFGGTYMQHPVSMAAAKAVLTHLKAHGPALQEAVNARTARLARELNTFFAAEEFPLRLDHFGSMFRFTHRADMELLYHHLLLRGVHVWEWRSFYLSTAHTDADVDLIAEAVRDSLRELRRAGYFPRTRPAPDFSVYFFGDAADTTQRGRYDLVVDTVRYADEHDFHAVWLPERHFHSFGGLSPNPVVLAAALTGHTKRIRLNAGSVVLPLHDPIRVAEEWSVVDNLSGGRVGLGFGTGWHADDFVLHPSRYERRRDLAFEALDELKRLWRGDSVRRVNGAGTEVEVRVHPRPVQELPPMWLATTGRAESYEQAGRLGLGVVTNLMTQTVDQLAGNIACYRRARAEAGLDPATGRVTVLLHTYLADDHATARAEALEPMVGYLRSSLLMRSAATASGRSAEDLASASPEDLDALFRHAYDRYCDQRALVGSPETCEAVVRRLHAAGADEIAALVDFGMTPEQVASGMSRLNRLRLRLHGTEAAPVAPAVPAERTAPASPAQRRLWLACQLTGTSAYNEIQAVRLHGPLDEAALGTAVRALVARHPGLRTTFRAAEELRQVVTDTTIDLQVTDHSGRAPEDAIADVIRQESRRAYDLATGPLFTPRLLRLGPDDHALVLGLHHLVTDGHSATLIAKDLHELYRAAVTGDAPVFPAEATSTVDLPPAEPDPAALEWWRTHLGPQPPVLRPPTDRPRAGAPRGMGESVHTWLSADRTAALRRWSGNQGATLFATLLTAWRIVLRRFSGQDEFVLGTTSGHRPPGAEHAVGYFVSLLPLRARVTDDLELREAVRTARDVVFAATEHSRVDQDVLLAEVNPDPGTARPLTPVSIDLDTEALPATGLPGLRAEPVADGAMSAPLELALMVVRSGSGLRLRIRYDSALYDESTVRRYLAQLDLVLAAMAEGHATRVGELPVLTAADEKQLRAFGTGEQPGAPARLELTYPATVVEGDQAHDSAELRSAAGSVTARLRELGVRRGDVVAVALPRGFDFAAAVLGTVAAGAAYLPLDLAQPRPRLAAMLADAAPVALVGAADLDPSLGVGLPRVRVGRGEPVTAEPVAAEDLLCLLYTSGSTGRPKGVALEHGNLAAVVAVYLDRLGITDTDRLSWYSSTGFDASNIELWPALSTGAQLHVVPDQVRLEPADLVAWLCARRITVAFLPTPIAEAVLAQPWPADTALRVLCTGGERLNSRPREDIPFTVYNIYGPTETSVFCAWGPVAPDLPGQPSLGTPNPGMVLEVRDPAGRPVPPGAAGELHVGGPQVARGYHGRADDRFSVAGCRWYRTGDLVRWRNDGTLDFLGRADDQVQIRGVRVEPAEVAAAVRALPGVREATVLASTDPATGHGVLTCQVTAESTADEQGQVRRWRAGLAEVLPSPMVPRHWHVVSALPLTVNGKHDRAADPVREEWAAVLGTDEFGDTDRFFDLGGHSVSAMTLLNRVRERYGVDYPITAFFADPTPRGMRERLGRVRGEL</sequence>
<dbReference type="Gene3D" id="3.40.640.10">
    <property type="entry name" value="Type I PLP-dependent aspartate aminotransferase-like (Major domain)"/>
    <property type="match status" value="1"/>
</dbReference>
<dbReference type="Gene3D" id="1.10.1200.10">
    <property type="entry name" value="ACP-like"/>
    <property type="match status" value="2"/>
</dbReference>
<evidence type="ECO:0000256" key="2">
    <source>
        <dbReference type="ARBA" id="ARBA00022450"/>
    </source>
</evidence>
<evidence type="ECO:0000256" key="5">
    <source>
        <dbReference type="ARBA" id="ARBA00022898"/>
    </source>
</evidence>
<dbReference type="Gene3D" id="3.30.559.30">
    <property type="entry name" value="Nonribosomal peptide synthetase, condensation domain"/>
    <property type="match status" value="1"/>
</dbReference>
<dbReference type="InterPro" id="IPR015424">
    <property type="entry name" value="PyrdxlP-dep_Trfase"/>
</dbReference>
<dbReference type="Pfam" id="PF00202">
    <property type="entry name" value="Aminotran_3"/>
    <property type="match status" value="1"/>
</dbReference>
<dbReference type="NCBIfam" id="TIGR04020">
    <property type="entry name" value="seco_metab_LLM"/>
    <property type="match status" value="1"/>
</dbReference>
<evidence type="ECO:0000259" key="7">
    <source>
        <dbReference type="PROSITE" id="PS50075"/>
    </source>
</evidence>
<evidence type="ECO:0000256" key="1">
    <source>
        <dbReference type="ARBA" id="ARBA00001957"/>
    </source>
</evidence>
<feature type="domain" description="Carrier" evidence="7">
    <location>
        <begin position="2449"/>
        <end position="2524"/>
    </location>
</feature>
<dbReference type="Gene3D" id="3.40.50.12780">
    <property type="entry name" value="N-terminal domain of ligase-like"/>
    <property type="match status" value="1"/>
</dbReference>
<dbReference type="InterPro" id="IPR011251">
    <property type="entry name" value="Luciferase-like_dom"/>
</dbReference>
<evidence type="ECO:0000259" key="8">
    <source>
        <dbReference type="PROSITE" id="PS52004"/>
    </source>
</evidence>
<dbReference type="RefSeq" id="WP_209707755.1">
    <property type="nucleotide sequence ID" value="NZ_JAGIOO010000001.1"/>
</dbReference>
<comment type="caution">
    <text evidence="9">The sequence shown here is derived from an EMBL/GenBank/DDBJ whole genome shotgun (WGS) entry which is preliminary data.</text>
</comment>
<dbReference type="InterPro" id="IPR014031">
    <property type="entry name" value="Ketoacyl_synth_C"/>
</dbReference>
<dbReference type="Pfam" id="PF02801">
    <property type="entry name" value="Ketoacyl-synt_C"/>
    <property type="match status" value="1"/>
</dbReference>
<dbReference type="Gene3D" id="3.40.47.10">
    <property type="match status" value="1"/>
</dbReference>
<dbReference type="PROSITE" id="PS50075">
    <property type="entry name" value="CARRIER"/>
    <property type="match status" value="2"/>
</dbReference>
<dbReference type="CDD" id="cd00610">
    <property type="entry name" value="OAT_like"/>
    <property type="match status" value="1"/>
</dbReference>
<dbReference type="InterPro" id="IPR042099">
    <property type="entry name" value="ANL_N_sf"/>
</dbReference>
<dbReference type="InterPro" id="IPR015421">
    <property type="entry name" value="PyrdxlP-dep_Trfase_major"/>
</dbReference>
<keyword evidence="3" id="KW-0597">Phosphoprotein</keyword>
<dbReference type="SUPFAM" id="SSF53901">
    <property type="entry name" value="Thiolase-like"/>
    <property type="match status" value="1"/>
</dbReference>
<dbReference type="InterPro" id="IPR024011">
    <property type="entry name" value="Biosynth_lucif-like_mOase_dom"/>
</dbReference>
<keyword evidence="4" id="KW-0808">Transferase</keyword>
<dbReference type="PANTHER" id="PTHR45527">
    <property type="entry name" value="NONRIBOSOMAL PEPTIDE SYNTHETASE"/>
    <property type="match status" value="1"/>
</dbReference>
<dbReference type="Pfam" id="PF00668">
    <property type="entry name" value="Condensation"/>
    <property type="match status" value="1"/>
</dbReference>
<dbReference type="InterPro" id="IPR001242">
    <property type="entry name" value="Condensation_dom"/>
</dbReference>
<evidence type="ECO:0000256" key="3">
    <source>
        <dbReference type="ARBA" id="ARBA00022553"/>
    </source>
</evidence>
<feature type="domain" description="Carrier" evidence="7">
    <location>
        <begin position="566"/>
        <end position="644"/>
    </location>
</feature>
<dbReference type="PROSITE" id="PS00606">
    <property type="entry name" value="KS3_1"/>
    <property type="match status" value="1"/>
</dbReference>
<dbReference type="SMART" id="SM00825">
    <property type="entry name" value="PKS_KS"/>
    <property type="match status" value="1"/>
</dbReference>
<dbReference type="Pfam" id="PF00550">
    <property type="entry name" value="PP-binding"/>
    <property type="match status" value="2"/>
</dbReference>
<dbReference type="InterPro" id="IPR025110">
    <property type="entry name" value="AMP-bd_C"/>
</dbReference>
<proteinExistence type="predicted"/>
<dbReference type="PROSITE" id="PS00012">
    <property type="entry name" value="PHOSPHOPANTETHEINE"/>
    <property type="match status" value="1"/>
</dbReference>
<dbReference type="InterPro" id="IPR009081">
    <property type="entry name" value="PP-bd_ACP"/>
</dbReference>
<dbReference type="Pfam" id="PF13193">
    <property type="entry name" value="AMP-binding_C"/>
    <property type="match status" value="1"/>
</dbReference>
<evidence type="ECO:0000313" key="10">
    <source>
        <dbReference type="Proteomes" id="UP001519363"/>
    </source>
</evidence>
<comment type="cofactor">
    <cofactor evidence="1">
        <name>pantetheine 4'-phosphate</name>
        <dbReference type="ChEBI" id="CHEBI:47942"/>
    </cofactor>
</comment>
<dbReference type="SMART" id="SM00823">
    <property type="entry name" value="PKS_PP"/>
    <property type="match status" value="2"/>
</dbReference>
<dbReference type="InterPro" id="IPR023213">
    <property type="entry name" value="CAT-like_dom_sf"/>
</dbReference>
<dbReference type="SUPFAM" id="SSF53383">
    <property type="entry name" value="PLP-dependent transferases"/>
    <property type="match status" value="1"/>
</dbReference>
<evidence type="ECO:0000313" key="9">
    <source>
        <dbReference type="EMBL" id="MBP2479435.1"/>
    </source>
</evidence>
<dbReference type="Pfam" id="PF00296">
    <property type="entry name" value="Bac_luciferase"/>
    <property type="match status" value="1"/>
</dbReference>
<dbReference type="Proteomes" id="UP001519363">
    <property type="component" value="Unassembled WGS sequence"/>
</dbReference>
<dbReference type="Pfam" id="PF00501">
    <property type="entry name" value="AMP-binding"/>
    <property type="match status" value="1"/>
</dbReference>
<dbReference type="InterPro" id="IPR015422">
    <property type="entry name" value="PyrdxlP-dep_Trfase_small"/>
</dbReference>
<protein>
    <submittedName>
        <fullName evidence="9">Natural product biosynthesis luciferase-like monooxygenase protein/amino acid adenylation domain-containing protein</fullName>
    </submittedName>
</protein>
<dbReference type="EMBL" id="JAGIOO010000001">
    <property type="protein sequence ID" value="MBP2479435.1"/>
    <property type="molecule type" value="Genomic_DNA"/>
</dbReference>
<dbReference type="Pfam" id="PF16197">
    <property type="entry name" value="KAsynt_C_assoc"/>
    <property type="match status" value="1"/>
</dbReference>
<organism evidence="9 10">
    <name type="scientific">Crossiella equi</name>
    <dbReference type="NCBI Taxonomy" id="130796"/>
    <lineage>
        <taxon>Bacteria</taxon>
        <taxon>Bacillati</taxon>
        <taxon>Actinomycetota</taxon>
        <taxon>Actinomycetes</taxon>
        <taxon>Pseudonocardiales</taxon>
        <taxon>Pseudonocardiaceae</taxon>
        <taxon>Crossiella</taxon>
    </lineage>
</organism>
<feature type="domain" description="Ketosynthase family 3 (KS3)" evidence="8">
    <location>
        <begin position="3"/>
        <end position="425"/>
    </location>
</feature>
<dbReference type="SUPFAM" id="SSF56801">
    <property type="entry name" value="Acetyl-CoA synthetase-like"/>
    <property type="match status" value="1"/>
</dbReference>
<dbReference type="Pfam" id="PF00109">
    <property type="entry name" value="ketoacyl-synt"/>
    <property type="match status" value="1"/>
</dbReference>
<dbReference type="InterPro" id="IPR020806">
    <property type="entry name" value="PKS_PP-bd"/>
</dbReference>
<keyword evidence="5" id="KW-0663">Pyridoxal phosphate</keyword>
<dbReference type="InterPro" id="IPR020841">
    <property type="entry name" value="PKS_Beta-ketoAc_synthase_dom"/>
</dbReference>
<dbReference type="InterPro" id="IPR032821">
    <property type="entry name" value="PKS_assoc"/>
</dbReference>
<dbReference type="InterPro" id="IPR000873">
    <property type="entry name" value="AMP-dep_synth/lig_dom"/>
</dbReference>
<dbReference type="PANTHER" id="PTHR45527:SF1">
    <property type="entry name" value="FATTY ACID SYNTHASE"/>
    <property type="match status" value="1"/>
</dbReference>
<dbReference type="InterPro" id="IPR005814">
    <property type="entry name" value="Aminotrans_3"/>
</dbReference>
<keyword evidence="2" id="KW-0596">Phosphopantetheine</keyword>
<dbReference type="CDD" id="cd00833">
    <property type="entry name" value="PKS"/>
    <property type="match status" value="1"/>
</dbReference>
<dbReference type="PROSITE" id="PS52004">
    <property type="entry name" value="KS3_2"/>
    <property type="match status" value="1"/>
</dbReference>
<dbReference type="SUPFAM" id="SSF52777">
    <property type="entry name" value="CoA-dependent acyltransferases"/>
    <property type="match status" value="2"/>
</dbReference>
<dbReference type="Gene3D" id="3.90.1150.10">
    <property type="entry name" value="Aspartate Aminotransferase, domain 1"/>
    <property type="match status" value="1"/>
</dbReference>